<dbReference type="InParanoid" id="A0A0G4F970"/>
<feature type="region of interest" description="Disordered" evidence="1">
    <location>
        <begin position="74"/>
        <end position="98"/>
    </location>
</feature>
<gene>
    <name evidence="2" type="ORF">Vbra_4198</name>
</gene>
<dbReference type="AlphaFoldDB" id="A0A0G4F970"/>
<name>A0A0G4F970_VITBC</name>
<keyword evidence="3" id="KW-1185">Reference proteome</keyword>
<protein>
    <submittedName>
        <fullName evidence="2">Uncharacterized protein</fullName>
    </submittedName>
</protein>
<dbReference type="EMBL" id="CDMY01000386">
    <property type="protein sequence ID" value="CEM08777.1"/>
    <property type="molecule type" value="Genomic_DNA"/>
</dbReference>
<proteinExistence type="predicted"/>
<evidence type="ECO:0000256" key="1">
    <source>
        <dbReference type="SAM" id="MobiDB-lite"/>
    </source>
</evidence>
<reference evidence="2 3" key="1">
    <citation type="submission" date="2014-11" db="EMBL/GenBank/DDBJ databases">
        <authorList>
            <person name="Zhu J."/>
            <person name="Qi W."/>
            <person name="Song R."/>
        </authorList>
    </citation>
    <scope>NUCLEOTIDE SEQUENCE [LARGE SCALE GENOMIC DNA]</scope>
</reference>
<accession>A0A0G4F970</accession>
<organism evidence="2 3">
    <name type="scientific">Vitrella brassicaformis (strain CCMP3155)</name>
    <dbReference type="NCBI Taxonomy" id="1169540"/>
    <lineage>
        <taxon>Eukaryota</taxon>
        <taxon>Sar</taxon>
        <taxon>Alveolata</taxon>
        <taxon>Colpodellida</taxon>
        <taxon>Vitrellaceae</taxon>
        <taxon>Vitrella</taxon>
    </lineage>
</organism>
<evidence type="ECO:0000313" key="3">
    <source>
        <dbReference type="Proteomes" id="UP000041254"/>
    </source>
</evidence>
<dbReference type="VEuPathDB" id="CryptoDB:Vbra_4198"/>
<sequence>MGNIPGAHPVTVHTTTLLQLRRCRCSHCEGTMPVTITRDVGAILFLLHRLTDVNGWAEPVDVCQTKPWRTELIPLGAKDFDRDTQKPLPQKEVPLPDQ</sequence>
<evidence type="ECO:0000313" key="2">
    <source>
        <dbReference type="EMBL" id="CEM08777.1"/>
    </source>
</evidence>
<dbReference type="Proteomes" id="UP000041254">
    <property type="component" value="Unassembled WGS sequence"/>
</dbReference>